<evidence type="ECO:0008006" key="3">
    <source>
        <dbReference type="Google" id="ProtNLM"/>
    </source>
</evidence>
<evidence type="ECO:0000313" key="2">
    <source>
        <dbReference type="Proteomes" id="UP000433104"/>
    </source>
</evidence>
<dbReference type="EMBL" id="WTYW01000003">
    <property type="protein sequence ID" value="MXO86463.1"/>
    <property type="molecule type" value="Genomic_DNA"/>
</dbReference>
<proteinExistence type="predicted"/>
<sequence length="190" mass="21017">MEAELAKVGLQNDPRISFFPAIRPPSAGDFSSAGARGCFEGHLQILHEAVEAGQSVLILEDDCSFTERAADYEVPEDCDIFYGGYHAKNVEQPWLGDVQESHMMGFSARGARLVSEYLDNLEYEGIHPPIDASYVWYRRAHPETPTHFAAPPIGVQRSSASDIAPRPWDRFGPTRMLAAGLRKLRAKAQG</sequence>
<dbReference type="AlphaFoldDB" id="A0A844ZGG6"/>
<name>A0A844ZGG6_9SPHN</name>
<dbReference type="Proteomes" id="UP000433104">
    <property type="component" value="Unassembled WGS sequence"/>
</dbReference>
<dbReference type="OrthoDB" id="9816113at2"/>
<reference evidence="1 2" key="1">
    <citation type="submission" date="2019-12" db="EMBL/GenBank/DDBJ databases">
        <title>Genomic-based taxomic classification of the family Erythrobacteraceae.</title>
        <authorList>
            <person name="Xu L."/>
        </authorList>
    </citation>
    <scope>NUCLEOTIDE SEQUENCE [LARGE SCALE GENOMIC DNA]</scope>
    <source>
        <strain evidence="1 2">MCCC 1A09962</strain>
    </source>
</reference>
<comment type="caution">
    <text evidence="1">The sequence shown here is derived from an EMBL/GenBank/DDBJ whole genome shotgun (WGS) entry which is preliminary data.</text>
</comment>
<dbReference type="RefSeq" id="WP_160683465.1">
    <property type="nucleotide sequence ID" value="NZ_WTYW01000003.1"/>
</dbReference>
<keyword evidence="2" id="KW-1185">Reference proteome</keyword>
<protein>
    <recommendedName>
        <fullName evidence="3">Glycosyltransferase family 25 (LPS biosynthesis protein)</fullName>
    </recommendedName>
</protein>
<evidence type="ECO:0000313" key="1">
    <source>
        <dbReference type="EMBL" id="MXO86463.1"/>
    </source>
</evidence>
<accession>A0A844ZGG6</accession>
<gene>
    <name evidence="1" type="ORF">GRI38_10545</name>
</gene>
<organism evidence="1 2">
    <name type="scientific">Parapontixanthobacter aurantiacus</name>
    <dbReference type="NCBI Taxonomy" id="1463599"/>
    <lineage>
        <taxon>Bacteria</taxon>
        <taxon>Pseudomonadati</taxon>
        <taxon>Pseudomonadota</taxon>
        <taxon>Alphaproteobacteria</taxon>
        <taxon>Sphingomonadales</taxon>
        <taxon>Erythrobacteraceae</taxon>
        <taxon>Parapontixanthobacter</taxon>
    </lineage>
</organism>